<dbReference type="EMBL" id="KZ824675">
    <property type="protein sequence ID" value="RAK73815.1"/>
    <property type="molecule type" value="Genomic_DNA"/>
</dbReference>
<proteinExistence type="predicted"/>
<organism evidence="1 2">
    <name type="scientific">Aspergillus fijiensis CBS 313.89</name>
    <dbReference type="NCBI Taxonomy" id="1448319"/>
    <lineage>
        <taxon>Eukaryota</taxon>
        <taxon>Fungi</taxon>
        <taxon>Dikarya</taxon>
        <taxon>Ascomycota</taxon>
        <taxon>Pezizomycotina</taxon>
        <taxon>Eurotiomycetes</taxon>
        <taxon>Eurotiomycetidae</taxon>
        <taxon>Eurotiales</taxon>
        <taxon>Aspergillaceae</taxon>
        <taxon>Aspergillus</taxon>
    </lineage>
</organism>
<dbReference type="OrthoDB" id="5086500at2759"/>
<protein>
    <submittedName>
        <fullName evidence="1">Uncharacterized protein</fullName>
    </submittedName>
</protein>
<reference evidence="1 2" key="1">
    <citation type="submission" date="2018-02" db="EMBL/GenBank/DDBJ databases">
        <title>The genomes of Aspergillus section Nigri reveals drivers in fungal speciation.</title>
        <authorList>
            <consortium name="DOE Joint Genome Institute"/>
            <person name="Vesth T.C."/>
            <person name="Nybo J."/>
            <person name="Theobald S."/>
            <person name="Brandl J."/>
            <person name="Frisvad J.C."/>
            <person name="Nielsen K.F."/>
            <person name="Lyhne E.K."/>
            <person name="Kogle M.E."/>
            <person name="Kuo A."/>
            <person name="Riley R."/>
            <person name="Clum A."/>
            <person name="Nolan M."/>
            <person name="Lipzen A."/>
            <person name="Salamov A."/>
            <person name="Henrissat B."/>
            <person name="Wiebenga A."/>
            <person name="De vries R.P."/>
            <person name="Grigoriev I.V."/>
            <person name="Mortensen U.H."/>
            <person name="Andersen M.R."/>
            <person name="Baker S.E."/>
        </authorList>
    </citation>
    <scope>NUCLEOTIDE SEQUENCE [LARGE SCALE GENOMIC DNA]</scope>
    <source>
        <strain evidence="1 2">CBS 313.89</strain>
    </source>
</reference>
<dbReference type="PANTHER" id="PTHR34414">
    <property type="entry name" value="HET DOMAIN-CONTAINING PROTEIN-RELATED"/>
    <property type="match status" value="1"/>
</dbReference>
<gene>
    <name evidence="1" type="ORF">BO72DRAFT_517566</name>
</gene>
<evidence type="ECO:0000313" key="1">
    <source>
        <dbReference type="EMBL" id="RAK73815.1"/>
    </source>
</evidence>
<name>A0A8G1VUU5_9EURO</name>
<dbReference type="AlphaFoldDB" id="A0A8G1VUU5"/>
<keyword evidence="2" id="KW-1185">Reference proteome</keyword>
<evidence type="ECO:0000313" key="2">
    <source>
        <dbReference type="Proteomes" id="UP000249789"/>
    </source>
</evidence>
<dbReference type="Pfam" id="PF20246">
    <property type="entry name" value="DUF6601"/>
    <property type="match status" value="1"/>
</dbReference>
<dbReference type="GeneID" id="63866965"/>
<dbReference type="PANTHER" id="PTHR34414:SF1">
    <property type="entry name" value="SUBTILISIN-LIKE SERINE PROTEASE"/>
    <property type="match status" value="1"/>
</dbReference>
<sequence>MEYKHTLSPPFSQTISSDLAGEDKAWDIVLPATSHGRSHCIARTSDHDVSSFVLADLDVSRLNAMHSHLWYAGRARCCRALHRQRMIDRQIVITEQADLHMVWYESRIFLKPVPRYLLDDQFWDRHIRHETLHSAASGSLLSYTWLISHPSDVQIAHELKLNPATVSWQAWTVFVEDLLSHVDFKGYANVNKRYRYGELRLFRLSTIYRLTHLSLESLLGGYLSMYDQYAVFFREKLAWSLVAFLCEHVACRFPALLGHRLILRESEYAGRICGFWCLLDCLTRCGGRAGLCGFCVDIHSAFHASGRIWKEMEGSMILIDNQNLLSVL</sequence>
<dbReference type="InterPro" id="IPR046536">
    <property type="entry name" value="DUF6601"/>
</dbReference>
<dbReference type="RefSeq" id="XP_040797825.1">
    <property type="nucleotide sequence ID" value="XM_040949630.1"/>
</dbReference>
<dbReference type="Proteomes" id="UP000249789">
    <property type="component" value="Unassembled WGS sequence"/>
</dbReference>
<accession>A0A8G1VUU5</accession>
<dbReference type="VEuPathDB" id="FungiDB:BO72DRAFT_517566"/>